<dbReference type="GO" id="GO:0009231">
    <property type="term" value="P:riboflavin biosynthetic process"/>
    <property type="evidence" value="ECO:0007669"/>
    <property type="project" value="UniProtKB-KW"/>
</dbReference>
<dbReference type="InterPro" id="IPR050765">
    <property type="entry name" value="Riboflavin_Biosynth_HTPR"/>
</dbReference>
<keyword evidence="6 10" id="KW-0686">Riboflavin biosynthesis</keyword>
<dbReference type="PIRSF" id="PIRSF006769">
    <property type="entry name" value="RibD"/>
    <property type="match status" value="1"/>
</dbReference>
<keyword evidence="10 13" id="KW-0862">Zinc</keyword>
<comment type="pathway">
    <text evidence="3 10">Cofactor biosynthesis; riboflavin biosynthesis; 5-amino-6-(D-ribitylamino)uracil from GTP: step 3/4.</text>
</comment>
<evidence type="ECO:0000256" key="7">
    <source>
        <dbReference type="ARBA" id="ARBA00022857"/>
    </source>
</evidence>
<comment type="catalytic activity">
    <reaction evidence="10">
        <text>5-amino-6-(5-phospho-D-ribitylamino)uracil + NADP(+) = 5-amino-6-(5-phospho-D-ribosylamino)uracil + NADPH + H(+)</text>
        <dbReference type="Rhea" id="RHEA:17845"/>
        <dbReference type="ChEBI" id="CHEBI:15378"/>
        <dbReference type="ChEBI" id="CHEBI:57783"/>
        <dbReference type="ChEBI" id="CHEBI:58349"/>
        <dbReference type="ChEBI" id="CHEBI:58421"/>
        <dbReference type="ChEBI" id="CHEBI:58453"/>
        <dbReference type="EC" id="1.1.1.193"/>
    </reaction>
</comment>
<evidence type="ECO:0000313" key="15">
    <source>
        <dbReference type="EMBL" id="WOE75406.1"/>
    </source>
</evidence>
<dbReference type="EC" id="3.5.4.26" evidence="10"/>
<evidence type="ECO:0000313" key="16">
    <source>
        <dbReference type="Proteomes" id="UP001302429"/>
    </source>
</evidence>
<comment type="catalytic activity">
    <reaction evidence="10">
        <text>2,5-diamino-6-hydroxy-4-(5-phosphoribosylamino)-pyrimidine + H2O + H(+) = 5-amino-6-(5-phospho-D-ribosylamino)uracil + NH4(+)</text>
        <dbReference type="Rhea" id="RHEA:21868"/>
        <dbReference type="ChEBI" id="CHEBI:15377"/>
        <dbReference type="ChEBI" id="CHEBI:15378"/>
        <dbReference type="ChEBI" id="CHEBI:28938"/>
        <dbReference type="ChEBI" id="CHEBI:58453"/>
        <dbReference type="ChEBI" id="CHEBI:58614"/>
        <dbReference type="EC" id="3.5.4.26"/>
    </reaction>
</comment>
<dbReference type="PANTHER" id="PTHR38011:SF7">
    <property type="entry name" value="2,5-DIAMINO-6-RIBOSYLAMINO-4(3H)-PYRIMIDINONE 5'-PHOSPHATE REDUCTASE"/>
    <property type="match status" value="1"/>
</dbReference>
<evidence type="ECO:0000256" key="4">
    <source>
        <dbReference type="ARBA" id="ARBA00005259"/>
    </source>
</evidence>
<dbReference type="KEGG" id="acoa:RB602_01435"/>
<dbReference type="InterPro" id="IPR024072">
    <property type="entry name" value="DHFR-like_dom_sf"/>
</dbReference>
<dbReference type="Pfam" id="PF01872">
    <property type="entry name" value="RibD_C"/>
    <property type="match status" value="1"/>
</dbReference>
<feature type="binding site" evidence="13">
    <location>
        <position position="79"/>
    </location>
    <ligand>
        <name>Zn(2+)</name>
        <dbReference type="ChEBI" id="CHEBI:29105"/>
        <note>catalytic</note>
    </ligand>
</feature>
<evidence type="ECO:0000256" key="13">
    <source>
        <dbReference type="PIRSR" id="PIRSR006769-3"/>
    </source>
</evidence>
<dbReference type="SUPFAM" id="SSF53927">
    <property type="entry name" value="Cytidine deaminase-like"/>
    <property type="match status" value="1"/>
</dbReference>
<comment type="cofactor">
    <cofactor evidence="10 13">
        <name>Zn(2+)</name>
        <dbReference type="ChEBI" id="CHEBI:29105"/>
    </cofactor>
    <text evidence="10 13">Binds 1 zinc ion.</text>
</comment>
<keyword evidence="10 15" id="KW-0378">Hydrolase</keyword>
<feature type="binding site" evidence="12">
    <location>
        <position position="209"/>
    </location>
    <ligand>
        <name>substrate</name>
    </ligand>
</feature>
<evidence type="ECO:0000256" key="12">
    <source>
        <dbReference type="PIRSR" id="PIRSR006769-2"/>
    </source>
</evidence>
<dbReference type="EC" id="1.1.1.193" evidence="10"/>
<evidence type="ECO:0000256" key="10">
    <source>
        <dbReference type="PIRNR" id="PIRNR006769"/>
    </source>
</evidence>
<feature type="binding site" evidence="12">
    <location>
        <position position="189"/>
    </location>
    <ligand>
        <name>substrate</name>
    </ligand>
</feature>
<dbReference type="InterPro" id="IPR002125">
    <property type="entry name" value="CMP_dCMP_dom"/>
</dbReference>
<evidence type="ECO:0000256" key="9">
    <source>
        <dbReference type="ARBA" id="ARBA00023268"/>
    </source>
</evidence>
<dbReference type="EMBL" id="CP136594">
    <property type="protein sequence ID" value="WOE75406.1"/>
    <property type="molecule type" value="Genomic_DNA"/>
</dbReference>
<name>A0AA97F7L4_9SPHN</name>
<comment type="pathway">
    <text evidence="2 10">Cofactor biosynthesis; riboflavin biosynthesis; 5-amino-6-(D-ribitylamino)uracil from GTP: step 2/4.</text>
</comment>
<evidence type="ECO:0000256" key="8">
    <source>
        <dbReference type="ARBA" id="ARBA00023002"/>
    </source>
</evidence>
<dbReference type="Gene3D" id="3.40.140.10">
    <property type="entry name" value="Cytidine Deaminase, domain 2"/>
    <property type="match status" value="1"/>
</dbReference>
<organism evidence="15 16">
    <name type="scientific">Alterisphingorhabdus coralli</name>
    <dbReference type="NCBI Taxonomy" id="3071408"/>
    <lineage>
        <taxon>Bacteria</taxon>
        <taxon>Pseudomonadati</taxon>
        <taxon>Pseudomonadota</taxon>
        <taxon>Alphaproteobacteria</taxon>
        <taxon>Sphingomonadales</taxon>
        <taxon>Sphingomonadaceae</taxon>
        <taxon>Alterisphingorhabdus (ex Yan et al. 2024)</taxon>
    </lineage>
</organism>
<reference evidence="15 16" key="1">
    <citation type="submission" date="2023-10" db="EMBL/GenBank/DDBJ databases">
        <title>Complete genome sequence of a Sphingomonadaceae bacterium.</title>
        <authorList>
            <person name="Yan C."/>
        </authorList>
    </citation>
    <scope>NUCLEOTIDE SEQUENCE [LARGE SCALE GENOMIC DNA]</scope>
    <source>
        <strain evidence="15 16">SCSIO 66989</strain>
    </source>
</reference>
<feature type="binding site" evidence="12">
    <location>
        <begin position="257"/>
        <end position="263"/>
    </location>
    <ligand>
        <name>NADP(+)</name>
        <dbReference type="ChEBI" id="CHEBI:58349"/>
    </ligand>
</feature>
<dbReference type="InterPro" id="IPR016193">
    <property type="entry name" value="Cytidine_deaminase-like"/>
</dbReference>
<dbReference type="GO" id="GO:0008835">
    <property type="term" value="F:diaminohydroxyphosphoribosylaminopyrimidine deaminase activity"/>
    <property type="evidence" value="ECO:0007669"/>
    <property type="project" value="UniProtKB-EC"/>
</dbReference>
<dbReference type="Pfam" id="PF00383">
    <property type="entry name" value="dCMP_cyt_deam_1"/>
    <property type="match status" value="1"/>
</dbReference>
<keyword evidence="7 10" id="KW-0521">NADP</keyword>
<evidence type="ECO:0000259" key="14">
    <source>
        <dbReference type="PROSITE" id="PS51747"/>
    </source>
</evidence>
<accession>A0AA97F7L4</accession>
<feature type="domain" description="CMP/dCMP-type deaminase" evidence="14">
    <location>
        <begin position="5"/>
        <end position="128"/>
    </location>
</feature>
<keyword evidence="9" id="KW-0511">Multifunctional enzyme</keyword>
<dbReference type="SUPFAM" id="SSF53597">
    <property type="entry name" value="Dihydrofolate reductase-like"/>
    <property type="match status" value="1"/>
</dbReference>
<evidence type="ECO:0000256" key="2">
    <source>
        <dbReference type="ARBA" id="ARBA00004882"/>
    </source>
</evidence>
<keyword evidence="16" id="KW-1185">Reference proteome</keyword>
<feature type="active site" description="Proton donor" evidence="11">
    <location>
        <position position="56"/>
    </location>
</feature>
<proteinExistence type="inferred from homology"/>
<evidence type="ECO:0000256" key="5">
    <source>
        <dbReference type="ARBA" id="ARBA00007417"/>
    </source>
</evidence>
<feature type="binding site" evidence="12">
    <location>
        <position position="159"/>
    </location>
    <ligand>
        <name>NADP(+)</name>
        <dbReference type="ChEBI" id="CHEBI:58349"/>
    </ligand>
</feature>
<feature type="binding site" evidence="13">
    <location>
        <position position="89"/>
    </location>
    <ligand>
        <name>Zn(2+)</name>
        <dbReference type="ChEBI" id="CHEBI:29105"/>
        <note>catalytic</note>
    </ligand>
</feature>
<dbReference type="Proteomes" id="UP001302429">
    <property type="component" value="Chromosome"/>
</dbReference>
<keyword evidence="10 13" id="KW-0479">Metal-binding</keyword>
<dbReference type="Gene3D" id="3.40.430.10">
    <property type="entry name" value="Dihydrofolate Reductase, subunit A"/>
    <property type="match status" value="2"/>
</dbReference>
<comment type="function">
    <text evidence="1 10">Converts 2,5-diamino-6-(ribosylamino)-4(3h)-pyrimidinone 5'-phosphate into 5-amino-6-(ribosylamino)-2,4(1h,3h)-pyrimidinedione 5'-phosphate.</text>
</comment>
<feature type="binding site" evidence="12">
    <location>
        <position position="173"/>
    </location>
    <ligand>
        <name>substrate</name>
    </ligand>
</feature>
<dbReference type="InterPro" id="IPR002734">
    <property type="entry name" value="RibDG_C"/>
</dbReference>
<feature type="binding site" evidence="12">
    <location>
        <position position="175"/>
    </location>
    <ligand>
        <name>NADP(+)</name>
        <dbReference type="ChEBI" id="CHEBI:58349"/>
    </ligand>
</feature>
<sequence>MSTQVDDLRWMQATIALAARSPALAAPNPCVGCIVVKDGVAIGRGVTAKGGRPHAEAMALEQAGEAARGATVYVTLEPCAHKSNRGPACSDLLSAAQPERVVIALTDPDPRTAGSGTERMRAAGIAVAEGVAEEAAAYQLAGYLSQQKRGRPHIMLKLATSLDGQIAMTDGTSQWITGEASRAHAHGERARFEAILVGRETLRQDTPRLDVRLPGLEERSPERIVLSRSPAPQGWTGITAPEAVHDLEAQSLMIEGGAGAAAAFLRTDLVDELLLYRAPVLIGEGRTALGDIGLTNLSDAHGQWRRIETRHLGNDQMERYLRTRAA</sequence>
<keyword evidence="8 10" id="KW-0560">Oxidoreductase</keyword>
<gene>
    <name evidence="15" type="primary">ribD</name>
    <name evidence="15" type="ORF">RB602_01435</name>
</gene>
<feature type="binding site" evidence="12">
    <location>
        <position position="205"/>
    </location>
    <ligand>
        <name>NADP(+)</name>
        <dbReference type="ChEBI" id="CHEBI:58349"/>
    </ligand>
</feature>
<evidence type="ECO:0000256" key="3">
    <source>
        <dbReference type="ARBA" id="ARBA00004910"/>
    </source>
</evidence>
<feature type="binding site" evidence="12">
    <location>
        <position position="255"/>
    </location>
    <ligand>
        <name>substrate</name>
    </ligand>
</feature>
<dbReference type="AlphaFoldDB" id="A0AA97F7L4"/>
<comment type="similarity">
    <text evidence="4 10">In the N-terminal section; belongs to the cytidine and deoxycytidylate deaminase family.</text>
</comment>
<feature type="binding site" evidence="12">
    <location>
        <position position="212"/>
    </location>
    <ligand>
        <name>substrate</name>
    </ligand>
</feature>
<dbReference type="InterPro" id="IPR004794">
    <property type="entry name" value="Eubact_RibD"/>
</dbReference>
<dbReference type="PROSITE" id="PS51747">
    <property type="entry name" value="CYT_DCMP_DEAMINASES_2"/>
    <property type="match status" value="1"/>
</dbReference>
<evidence type="ECO:0000256" key="6">
    <source>
        <dbReference type="ARBA" id="ARBA00022619"/>
    </source>
</evidence>
<evidence type="ECO:0000256" key="11">
    <source>
        <dbReference type="PIRSR" id="PIRSR006769-1"/>
    </source>
</evidence>
<protein>
    <recommendedName>
        <fullName evidence="10">Riboflavin biosynthesis protein RibD</fullName>
    </recommendedName>
    <domain>
        <recommendedName>
            <fullName evidence="10">Diaminohydroxyphosphoribosylaminopyrimidine deaminase</fullName>
            <shortName evidence="10">DRAP deaminase</shortName>
            <ecNumber evidence="10">3.5.4.26</ecNumber>
        </recommendedName>
        <alternativeName>
            <fullName evidence="10">Riboflavin-specific deaminase</fullName>
        </alternativeName>
    </domain>
    <domain>
        <recommendedName>
            <fullName evidence="10">5-amino-6-(5-phosphoribosylamino)uracil reductase</fullName>
            <ecNumber evidence="10">1.1.1.193</ecNumber>
        </recommendedName>
        <alternativeName>
            <fullName evidence="10">HTP reductase</fullName>
        </alternativeName>
    </domain>
</protein>
<dbReference type="RefSeq" id="WP_317082278.1">
    <property type="nucleotide sequence ID" value="NZ_CP136594.1"/>
</dbReference>
<comment type="similarity">
    <text evidence="5 10">In the C-terminal section; belongs to the HTP reductase family.</text>
</comment>
<evidence type="ECO:0000256" key="1">
    <source>
        <dbReference type="ARBA" id="ARBA00002151"/>
    </source>
</evidence>
<dbReference type="NCBIfam" id="TIGR00326">
    <property type="entry name" value="eubact_ribD"/>
    <property type="match status" value="1"/>
</dbReference>
<feature type="binding site" evidence="12">
    <location>
        <position position="201"/>
    </location>
    <ligand>
        <name>NADP(+)</name>
        <dbReference type="ChEBI" id="CHEBI:58349"/>
    </ligand>
</feature>
<dbReference type="GO" id="GO:0008703">
    <property type="term" value="F:5-amino-6-(5-phosphoribosylamino)uracil reductase activity"/>
    <property type="evidence" value="ECO:0007669"/>
    <property type="project" value="UniProtKB-EC"/>
</dbReference>
<feature type="binding site" evidence="13">
    <location>
        <position position="54"/>
    </location>
    <ligand>
        <name>Zn(2+)</name>
        <dbReference type="ChEBI" id="CHEBI:29105"/>
        <note>catalytic</note>
    </ligand>
</feature>
<dbReference type="GO" id="GO:0046872">
    <property type="term" value="F:metal ion binding"/>
    <property type="evidence" value="ECO:0007669"/>
    <property type="project" value="UniProtKB-KW"/>
</dbReference>
<dbReference type="PANTHER" id="PTHR38011">
    <property type="entry name" value="DIHYDROFOLATE REDUCTASE FAMILY PROTEIN (AFU_ORTHOLOGUE AFUA_8G06820)"/>
    <property type="match status" value="1"/>
</dbReference>
<dbReference type="CDD" id="cd01284">
    <property type="entry name" value="Riboflavin_deaminase-reductase"/>
    <property type="match status" value="1"/>
</dbReference>